<feature type="domain" description="Heterokaryon incompatibility" evidence="1">
    <location>
        <begin position="23"/>
        <end position="113"/>
    </location>
</feature>
<evidence type="ECO:0000313" key="3">
    <source>
        <dbReference type="Proteomes" id="UP001224890"/>
    </source>
</evidence>
<gene>
    <name evidence="2" type="ORF">BDP55DRAFT_534299</name>
</gene>
<dbReference type="PANTHER" id="PTHR10622:SF10">
    <property type="entry name" value="HET DOMAIN-CONTAINING PROTEIN"/>
    <property type="match status" value="1"/>
</dbReference>
<evidence type="ECO:0000259" key="1">
    <source>
        <dbReference type="Pfam" id="PF06985"/>
    </source>
</evidence>
<organism evidence="2 3">
    <name type="scientific">Colletotrichum godetiae</name>
    <dbReference type="NCBI Taxonomy" id="1209918"/>
    <lineage>
        <taxon>Eukaryota</taxon>
        <taxon>Fungi</taxon>
        <taxon>Dikarya</taxon>
        <taxon>Ascomycota</taxon>
        <taxon>Pezizomycotina</taxon>
        <taxon>Sordariomycetes</taxon>
        <taxon>Hypocreomycetidae</taxon>
        <taxon>Glomerellales</taxon>
        <taxon>Glomerellaceae</taxon>
        <taxon>Colletotrichum</taxon>
        <taxon>Colletotrichum acutatum species complex</taxon>
    </lineage>
</organism>
<dbReference type="EMBL" id="JAHMHR010000054">
    <property type="protein sequence ID" value="KAK1660001.1"/>
    <property type="molecule type" value="Genomic_DNA"/>
</dbReference>
<proteinExistence type="predicted"/>
<keyword evidence="3" id="KW-1185">Reference proteome</keyword>
<dbReference type="AlphaFoldDB" id="A0AAJ0EPR3"/>
<protein>
    <submittedName>
        <fullName evidence="2">Heterokaryon incompatibility protein-domain-containing protein</fullName>
    </submittedName>
</protein>
<dbReference type="PANTHER" id="PTHR10622">
    <property type="entry name" value="HET DOMAIN-CONTAINING PROTEIN"/>
    <property type="match status" value="1"/>
</dbReference>
<feature type="non-terminal residue" evidence="2">
    <location>
        <position position="251"/>
    </location>
</feature>
<name>A0AAJ0EPR3_9PEZI</name>
<dbReference type="GeneID" id="85452397"/>
<dbReference type="InterPro" id="IPR010730">
    <property type="entry name" value="HET"/>
</dbReference>
<dbReference type="Proteomes" id="UP001224890">
    <property type="component" value="Unassembled WGS sequence"/>
</dbReference>
<reference evidence="2" key="1">
    <citation type="submission" date="2021-06" db="EMBL/GenBank/DDBJ databases">
        <title>Comparative genomics, transcriptomics and evolutionary studies reveal genomic signatures of adaptation to plant cell wall in hemibiotrophic fungi.</title>
        <authorList>
            <consortium name="DOE Joint Genome Institute"/>
            <person name="Baroncelli R."/>
            <person name="Diaz J.F."/>
            <person name="Benocci T."/>
            <person name="Peng M."/>
            <person name="Battaglia E."/>
            <person name="Haridas S."/>
            <person name="Andreopoulos W."/>
            <person name="Labutti K."/>
            <person name="Pangilinan J."/>
            <person name="Floch G.L."/>
            <person name="Makela M.R."/>
            <person name="Henrissat B."/>
            <person name="Grigoriev I.V."/>
            <person name="Crouch J.A."/>
            <person name="De Vries R.P."/>
            <person name="Sukno S.A."/>
            <person name="Thon M.R."/>
        </authorList>
    </citation>
    <scope>NUCLEOTIDE SEQUENCE</scope>
    <source>
        <strain evidence="2">CBS 193.32</strain>
    </source>
</reference>
<dbReference type="Pfam" id="PF06985">
    <property type="entry name" value="HET"/>
    <property type="match status" value="1"/>
</dbReference>
<dbReference type="RefSeq" id="XP_060424765.1">
    <property type="nucleotide sequence ID" value="XM_060567871.1"/>
</dbReference>
<accession>A0AAJ0EPR3</accession>
<sequence length="251" mass="28703">MRLINTATLQLEEFIDRDRIPPYAILSHTWEDGEVSFQEWDHHDIRAKKKCFLKIESFCRLALQDGYSHAWADTNCIDKRSSAELSEAINSMFAWYRKAAVCYVYMADVLASSSAPDYRDRVTQFLNSRWFARGWTLQELVAPLDINFYDQDWSFIGTIITLLDTIHQATGIDKSCLLGNALPSDFSIAKIMSWAAGRVTTRPEDQAYCLLGLFGVNMPLLYGEGDKAFLRLQEEIIKISDDQSVFVCDIP</sequence>
<evidence type="ECO:0000313" key="2">
    <source>
        <dbReference type="EMBL" id="KAK1660001.1"/>
    </source>
</evidence>
<comment type="caution">
    <text evidence="2">The sequence shown here is derived from an EMBL/GenBank/DDBJ whole genome shotgun (WGS) entry which is preliminary data.</text>
</comment>